<dbReference type="Proteomes" id="UP001596091">
    <property type="component" value="Unassembled WGS sequence"/>
</dbReference>
<feature type="domain" description="ABC3 transporter permease C-terminal" evidence="8">
    <location>
        <begin position="713"/>
        <end position="825"/>
    </location>
</feature>
<evidence type="ECO:0000256" key="5">
    <source>
        <dbReference type="ARBA" id="ARBA00023136"/>
    </source>
</evidence>
<feature type="transmembrane region" description="Helical" evidence="7">
    <location>
        <begin position="435"/>
        <end position="460"/>
    </location>
</feature>
<evidence type="ECO:0000313" key="11">
    <source>
        <dbReference type="Proteomes" id="UP001596091"/>
    </source>
</evidence>
<evidence type="ECO:0000256" key="1">
    <source>
        <dbReference type="ARBA" id="ARBA00004651"/>
    </source>
</evidence>
<feature type="domain" description="ABC3 transporter permease C-terminal" evidence="8">
    <location>
        <begin position="301"/>
        <end position="415"/>
    </location>
</feature>
<comment type="caution">
    <text evidence="10">The sequence shown here is derived from an EMBL/GenBank/DDBJ whole genome shotgun (WGS) entry which is preliminary data.</text>
</comment>
<organism evidence="10 11">
    <name type="scientific">Acidicapsa dinghuensis</name>
    <dbReference type="NCBI Taxonomy" id="2218256"/>
    <lineage>
        <taxon>Bacteria</taxon>
        <taxon>Pseudomonadati</taxon>
        <taxon>Acidobacteriota</taxon>
        <taxon>Terriglobia</taxon>
        <taxon>Terriglobales</taxon>
        <taxon>Acidobacteriaceae</taxon>
        <taxon>Acidicapsa</taxon>
    </lineage>
</organism>
<dbReference type="InterPro" id="IPR017800">
    <property type="entry name" value="ADOP"/>
</dbReference>
<feature type="transmembrane region" description="Helical" evidence="7">
    <location>
        <begin position="800"/>
        <end position="819"/>
    </location>
</feature>
<gene>
    <name evidence="10" type="ORF">ACFPT7_16740</name>
</gene>
<reference evidence="11" key="1">
    <citation type="journal article" date="2019" name="Int. J. Syst. Evol. Microbiol.">
        <title>The Global Catalogue of Microorganisms (GCM) 10K type strain sequencing project: providing services to taxonomists for standard genome sequencing and annotation.</title>
        <authorList>
            <consortium name="The Broad Institute Genomics Platform"/>
            <consortium name="The Broad Institute Genome Sequencing Center for Infectious Disease"/>
            <person name="Wu L."/>
            <person name="Ma J."/>
        </authorList>
    </citation>
    <scope>NUCLEOTIDE SEQUENCE [LARGE SCALE GENOMIC DNA]</scope>
    <source>
        <strain evidence="11">JCM 4087</strain>
    </source>
</reference>
<evidence type="ECO:0000256" key="2">
    <source>
        <dbReference type="ARBA" id="ARBA00022475"/>
    </source>
</evidence>
<feature type="transmembrane region" description="Helical" evidence="7">
    <location>
        <begin position="338"/>
        <end position="367"/>
    </location>
</feature>
<feature type="transmembrane region" description="Helical" evidence="7">
    <location>
        <begin position="390"/>
        <end position="414"/>
    </location>
</feature>
<keyword evidence="3 7" id="KW-0812">Transmembrane</keyword>
<comment type="subcellular location">
    <subcellularLocation>
        <location evidence="1">Cell membrane</location>
        <topology evidence="1">Multi-pass membrane protein</topology>
    </subcellularLocation>
</comment>
<name>A0ABW1EJ27_9BACT</name>
<dbReference type="Pfam" id="PF12704">
    <property type="entry name" value="MacB_PCD"/>
    <property type="match status" value="2"/>
</dbReference>
<dbReference type="InterPro" id="IPR025857">
    <property type="entry name" value="MacB_PCD"/>
</dbReference>
<feature type="domain" description="MacB-like periplasmic core" evidence="9">
    <location>
        <begin position="20"/>
        <end position="256"/>
    </location>
</feature>
<dbReference type="NCBIfam" id="TIGR03434">
    <property type="entry name" value="ADOP"/>
    <property type="match status" value="1"/>
</dbReference>
<dbReference type="InterPro" id="IPR050250">
    <property type="entry name" value="Macrolide_Exporter_MacB"/>
</dbReference>
<evidence type="ECO:0000256" key="4">
    <source>
        <dbReference type="ARBA" id="ARBA00022989"/>
    </source>
</evidence>
<comment type="similarity">
    <text evidence="6">Belongs to the ABC-4 integral membrane protein family.</text>
</comment>
<dbReference type="Pfam" id="PF02687">
    <property type="entry name" value="FtsX"/>
    <property type="match status" value="2"/>
</dbReference>
<feature type="transmembrane region" description="Helical" evidence="7">
    <location>
        <begin position="293"/>
        <end position="317"/>
    </location>
</feature>
<keyword evidence="4 7" id="KW-1133">Transmembrane helix</keyword>
<dbReference type="InterPro" id="IPR003838">
    <property type="entry name" value="ABC3_permease_C"/>
</dbReference>
<evidence type="ECO:0000259" key="9">
    <source>
        <dbReference type="Pfam" id="PF12704"/>
    </source>
</evidence>
<evidence type="ECO:0000256" key="3">
    <source>
        <dbReference type="ARBA" id="ARBA00022692"/>
    </source>
</evidence>
<evidence type="ECO:0000256" key="7">
    <source>
        <dbReference type="SAM" id="Phobius"/>
    </source>
</evidence>
<keyword evidence="11" id="KW-1185">Reference proteome</keyword>
<proteinExistence type="inferred from homology"/>
<sequence>MTWKDMVIAGRILFKRPGYTLTAVATIALGIGASGAIFSVTNAVLLRPLPYQDPGQLVIGGMELRRRNVRDLPFSNADFIDLREGTKASFSDMAGVFTGRMIVPREDGNPEEISYGIVTTNFFDVLGSRIVLGRDFVAQDGAPQPKPPANDTTAVPARLPGIAILSYEYFQRRYGGNAAVLGRAMTIPGQPGPLMVGVLAPGFRLYFPPDANVDPAPEIYIANRLDYDAAARNNFSIFPVGRLKSGATLQQAQGAADGIAAQARQTFPINGTAGYYIDLAPMRQHLVAEVRPAILTLMGSVIFLLLIACANVGNLLLVRASLRQQEFSVRAALGANRWRLVSPILAEAVLLSAMGTIVGLALAWAGIRELQHLAPANLPRLSDVRIDGTVVVFSALAGLISASIFGVVPALQASRPALMNVLRGVSRTSGMSSGAFLRNAVVVAEVALSFVLLIGSGLMFRSFLKLQHIDPGFDAHNLLTFQIQGIRLNRKTAEERAAFLRVIEEKLRSISGVQSVSGSFPFPLTGEFSPIRWGTEDAARDPNRFQATDFQIVLPGYFETMHTSLLAGRTFTDEDNTPSTPGQPGRDAVIVDEALAAKAFPGQSAIGQHILIRIRTPQAERVQIIGVVAHQRINSLSEVGREQIYFPDAFLGSGVIQSWALRTGNDPAAYENQVRATIKALDPHLLITKMETADSVVYESQAGTRFSLVLISVFAVIAAVLAGVGLYGVISTSVRQRTAEIGVRMAMGAERGDILRLVVAQGMRLSVVGIAIGLIGSLLLGRVISALLVGGVKPTDATTFAGMTVGFLAISAFACWLPARRASILDPAKALREQ</sequence>
<evidence type="ECO:0000256" key="6">
    <source>
        <dbReference type="ARBA" id="ARBA00038076"/>
    </source>
</evidence>
<dbReference type="RefSeq" id="WP_263341177.1">
    <property type="nucleotide sequence ID" value="NZ_JAGSYH010000006.1"/>
</dbReference>
<dbReference type="EMBL" id="JBHSPH010000008">
    <property type="protein sequence ID" value="MFC5863954.1"/>
    <property type="molecule type" value="Genomic_DNA"/>
</dbReference>
<keyword evidence="5 7" id="KW-0472">Membrane</keyword>
<evidence type="ECO:0000313" key="10">
    <source>
        <dbReference type="EMBL" id="MFC5863954.1"/>
    </source>
</evidence>
<feature type="domain" description="MacB-like periplasmic core" evidence="9">
    <location>
        <begin position="449"/>
        <end position="676"/>
    </location>
</feature>
<keyword evidence="2" id="KW-1003">Cell membrane</keyword>
<dbReference type="PANTHER" id="PTHR30572:SF4">
    <property type="entry name" value="ABC TRANSPORTER PERMEASE YTRF"/>
    <property type="match status" value="1"/>
</dbReference>
<feature type="transmembrane region" description="Helical" evidence="7">
    <location>
        <begin position="765"/>
        <end position="788"/>
    </location>
</feature>
<evidence type="ECO:0000259" key="8">
    <source>
        <dbReference type="Pfam" id="PF02687"/>
    </source>
</evidence>
<accession>A0ABW1EJ27</accession>
<dbReference type="PANTHER" id="PTHR30572">
    <property type="entry name" value="MEMBRANE COMPONENT OF TRANSPORTER-RELATED"/>
    <property type="match status" value="1"/>
</dbReference>
<protein>
    <submittedName>
        <fullName evidence="10">ABC transporter permease</fullName>
    </submittedName>
</protein>
<feature type="transmembrane region" description="Helical" evidence="7">
    <location>
        <begin position="706"/>
        <end position="730"/>
    </location>
</feature>